<organism evidence="3 4">
    <name type="scientific">Acinetobacter sichuanensis</name>
    <dbReference type="NCBI Taxonomy" id="2136183"/>
    <lineage>
        <taxon>Bacteria</taxon>
        <taxon>Pseudomonadati</taxon>
        <taxon>Pseudomonadota</taxon>
        <taxon>Gammaproteobacteria</taxon>
        <taxon>Moraxellales</taxon>
        <taxon>Moraxellaceae</taxon>
        <taxon>Acinetobacter</taxon>
    </lineage>
</organism>
<comment type="caution">
    <text evidence="3">The sequence shown here is derived from an EMBL/GenBank/DDBJ whole genome shotgun (WGS) entry which is preliminary data.</text>
</comment>
<reference evidence="5" key="3">
    <citation type="journal article" date="2019" name="Int. J. Syst. Evol. Microbiol.">
        <title>The Global Catalogue of Microorganisms (GCM) 10K type strain sequencing project: providing services to taxonomists for standard genome sequencing and annotation.</title>
        <authorList>
            <consortium name="The Broad Institute Genomics Platform"/>
            <consortium name="The Broad Institute Genome Sequencing Center for Infectious Disease"/>
            <person name="Wu L."/>
            <person name="Ma J."/>
        </authorList>
    </citation>
    <scope>NUCLEOTIDE SEQUENCE [LARGE SCALE GENOMIC DNA]</scope>
    <source>
        <strain evidence="5">KCTC 62575</strain>
    </source>
</reference>
<dbReference type="Gene3D" id="2.40.160.170">
    <property type="match status" value="1"/>
</dbReference>
<reference evidence="3 4" key="2">
    <citation type="submission" date="2018-08" db="EMBL/GenBank/DDBJ databases">
        <title>The draft genome of Acinetobacter sichuanensis strain WCHAc060041.</title>
        <authorList>
            <person name="Qin J."/>
            <person name="Feng Y."/>
            <person name="Zong Z."/>
        </authorList>
    </citation>
    <scope>NUCLEOTIDE SEQUENCE [LARGE SCALE GENOMIC DNA]</scope>
    <source>
        <strain evidence="3 4">WCHAc060041</strain>
    </source>
</reference>
<reference evidence="2" key="1">
    <citation type="journal article" date="2014" name="Int. J. Syst. Evol. Microbiol.">
        <title>Complete genome of a new Firmicutes species belonging to the dominant human colonic microbiota ('Ruminococcus bicirculans') reveals two chromosomes and a selective capacity to utilize plant glucans.</title>
        <authorList>
            <consortium name="NISC Comparative Sequencing Program"/>
            <person name="Wegmann U."/>
            <person name="Louis P."/>
            <person name="Goesmann A."/>
            <person name="Henrissat B."/>
            <person name="Duncan S.H."/>
            <person name="Flint H.J."/>
        </authorList>
    </citation>
    <scope>NUCLEOTIDE SEQUENCE</scope>
    <source>
        <strain evidence="2">KCTC 62575</strain>
    </source>
</reference>
<dbReference type="RefSeq" id="WP_107007470.1">
    <property type="nucleotide sequence ID" value="NZ_JBHRSF010000008.1"/>
</dbReference>
<sequence length="298" mass="32668">MAEPVAIPNENITETTQPQSQVALTQPPVIEPVNTAQSPTNPVLLSEAQPVQAVAPQIAKPTIVSSVVTDETETRILGLKYAEGAKPFVVFAEAGILGLGFGAGFSINSYLDLVAGYNGGKYKADALDFELMSGMKVDKVDFDSKVQYVAANIRPFAGSFHLTLGLFNQDIKFKGQYSPSDFYLDEGELPEYTFNHATFDANQVGNVHLDVDFNQKVLPYVGIGWSPKISQRWGLATQFGAMYAGKPQVSYYPENGNLTIQDQDKTTTLGEALKVEEDNFSTWLKWIPVAKIGLWVRF</sequence>
<name>A0A371YSB6_9GAMM</name>
<evidence type="ECO:0000313" key="2">
    <source>
        <dbReference type="EMBL" id="MFC2994796.1"/>
    </source>
</evidence>
<dbReference type="AlphaFoldDB" id="A0A371YSB6"/>
<proteinExistence type="predicted"/>
<evidence type="ECO:0000256" key="1">
    <source>
        <dbReference type="SAM" id="MobiDB-lite"/>
    </source>
</evidence>
<evidence type="ECO:0000313" key="5">
    <source>
        <dbReference type="Proteomes" id="UP001595455"/>
    </source>
</evidence>
<evidence type="ECO:0000313" key="4">
    <source>
        <dbReference type="Proteomes" id="UP000240957"/>
    </source>
</evidence>
<accession>A0A371YSB6</accession>
<dbReference type="Proteomes" id="UP001595455">
    <property type="component" value="Unassembled WGS sequence"/>
</dbReference>
<reference evidence="2" key="4">
    <citation type="submission" date="2024-09" db="EMBL/GenBank/DDBJ databases">
        <authorList>
            <person name="Sun Q."/>
            <person name="Mori K."/>
        </authorList>
    </citation>
    <scope>NUCLEOTIDE SEQUENCE</scope>
    <source>
        <strain evidence="2">KCTC 62575</strain>
    </source>
</reference>
<dbReference type="OrthoDB" id="7061880at2"/>
<dbReference type="EMBL" id="PYIX02000007">
    <property type="protein sequence ID" value="RFC84342.1"/>
    <property type="molecule type" value="Genomic_DNA"/>
</dbReference>
<evidence type="ECO:0000313" key="3">
    <source>
        <dbReference type="EMBL" id="RFC84342.1"/>
    </source>
</evidence>
<dbReference type="Proteomes" id="UP000240957">
    <property type="component" value="Unassembled WGS sequence"/>
</dbReference>
<protein>
    <submittedName>
        <fullName evidence="3">Uncharacterized protein</fullName>
    </submittedName>
</protein>
<gene>
    <name evidence="2" type="ORF">ACFODO_05795</name>
    <name evidence="3" type="ORF">C9E89_006630</name>
</gene>
<feature type="compositionally biased region" description="Polar residues" evidence="1">
    <location>
        <begin position="10"/>
        <end position="21"/>
    </location>
</feature>
<dbReference type="EMBL" id="JBHRSF010000008">
    <property type="protein sequence ID" value="MFC2994796.1"/>
    <property type="molecule type" value="Genomic_DNA"/>
</dbReference>
<keyword evidence="5" id="KW-1185">Reference proteome</keyword>
<feature type="region of interest" description="Disordered" evidence="1">
    <location>
        <begin position="1"/>
        <end position="21"/>
    </location>
</feature>